<keyword evidence="3" id="KW-1185">Reference proteome</keyword>
<gene>
    <name evidence="2" type="ORF">NDU88_004962</name>
</gene>
<name>A0AAV7UJK7_PLEWA</name>
<feature type="compositionally biased region" description="Basic and acidic residues" evidence="1">
    <location>
        <begin position="59"/>
        <end position="68"/>
    </location>
</feature>
<dbReference type="EMBL" id="JANPWB010000005">
    <property type="protein sequence ID" value="KAJ1188199.1"/>
    <property type="molecule type" value="Genomic_DNA"/>
</dbReference>
<evidence type="ECO:0000313" key="2">
    <source>
        <dbReference type="EMBL" id="KAJ1188199.1"/>
    </source>
</evidence>
<accession>A0AAV7UJK7</accession>
<feature type="compositionally biased region" description="Acidic residues" evidence="1">
    <location>
        <begin position="88"/>
        <end position="102"/>
    </location>
</feature>
<evidence type="ECO:0000313" key="3">
    <source>
        <dbReference type="Proteomes" id="UP001066276"/>
    </source>
</evidence>
<dbReference type="AlphaFoldDB" id="A0AAV7UJK7"/>
<comment type="caution">
    <text evidence="2">The sequence shown here is derived from an EMBL/GenBank/DDBJ whole genome shotgun (WGS) entry which is preliminary data.</text>
</comment>
<feature type="region of interest" description="Disordered" evidence="1">
    <location>
        <begin position="40"/>
        <end position="157"/>
    </location>
</feature>
<sequence length="157" mass="17291">MCDVYSRTGSLWGRGGQHLQHALHLFKQGVSQCVTAAGTPGYRQWRPPDHLIPRGHRGAGQEKTHLRNPDIQIPVVQPPARRPQRGEDDAEAEEQTEEDDAGTEGKTEREDAETGKRPCEGPHEERSCPEQLTPGENLDEGQGSPETPRLRHVPGGA</sequence>
<feature type="compositionally biased region" description="Basic and acidic residues" evidence="1">
    <location>
        <begin position="103"/>
        <end position="128"/>
    </location>
</feature>
<protein>
    <submittedName>
        <fullName evidence="2">Uncharacterized protein</fullName>
    </submittedName>
</protein>
<proteinExistence type="predicted"/>
<organism evidence="2 3">
    <name type="scientific">Pleurodeles waltl</name>
    <name type="common">Iberian ribbed newt</name>
    <dbReference type="NCBI Taxonomy" id="8319"/>
    <lineage>
        <taxon>Eukaryota</taxon>
        <taxon>Metazoa</taxon>
        <taxon>Chordata</taxon>
        <taxon>Craniata</taxon>
        <taxon>Vertebrata</taxon>
        <taxon>Euteleostomi</taxon>
        <taxon>Amphibia</taxon>
        <taxon>Batrachia</taxon>
        <taxon>Caudata</taxon>
        <taxon>Salamandroidea</taxon>
        <taxon>Salamandridae</taxon>
        <taxon>Pleurodelinae</taxon>
        <taxon>Pleurodeles</taxon>
    </lineage>
</organism>
<dbReference type="Proteomes" id="UP001066276">
    <property type="component" value="Chromosome 3_1"/>
</dbReference>
<evidence type="ECO:0000256" key="1">
    <source>
        <dbReference type="SAM" id="MobiDB-lite"/>
    </source>
</evidence>
<reference evidence="2" key="1">
    <citation type="journal article" date="2022" name="bioRxiv">
        <title>Sequencing and chromosome-scale assembly of the giantPleurodeles waltlgenome.</title>
        <authorList>
            <person name="Brown T."/>
            <person name="Elewa A."/>
            <person name="Iarovenko S."/>
            <person name="Subramanian E."/>
            <person name="Araus A.J."/>
            <person name="Petzold A."/>
            <person name="Susuki M."/>
            <person name="Suzuki K.-i.T."/>
            <person name="Hayashi T."/>
            <person name="Toyoda A."/>
            <person name="Oliveira C."/>
            <person name="Osipova E."/>
            <person name="Leigh N.D."/>
            <person name="Simon A."/>
            <person name="Yun M.H."/>
        </authorList>
    </citation>
    <scope>NUCLEOTIDE SEQUENCE</scope>
    <source>
        <strain evidence="2">20211129_DDA</strain>
        <tissue evidence="2">Liver</tissue>
    </source>
</reference>